<dbReference type="EMBL" id="CAUYUJ010016904">
    <property type="protein sequence ID" value="CAK0869930.1"/>
    <property type="molecule type" value="Genomic_DNA"/>
</dbReference>
<evidence type="ECO:0000313" key="2">
    <source>
        <dbReference type="EMBL" id="CAK0869930.1"/>
    </source>
</evidence>
<accession>A0ABN9VAA8</accession>
<sequence length="280" mass="30225">MERFNAKLDGLNERIEELAAPSPGKGWAAALAFSQQAEKCLDSGTEQHEQLAAALDHAKEQKKKEEAAAKHAERLKKAEAERAASTARERADRDRSASVDTDKRRCPDGGYAEEDLIELEAGASELDISKALIGAGVTPEQADKVVGALKFLVGELQPGCAITASLAAHAVDANTVGSLERAMMQITRLDDKDAIVLGQELQTSVARLELSQTRMRKQGWDTGTASSAETDSGHSAGVLIATARSRGMDFVRKGINQWDISPRESKRRLALAWVDAYSRT</sequence>
<feature type="region of interest" description="Disordered" evidence="1">
    <location>
        <begin position="57"/>
        <end position="109"/>
    </location>
</feature>
<proteinExistence type="predicted"/>
<reference evidence="2" key="1">
    <citation type="submission" date="2023-10" db="EMBL/GenBank/DDBJ databases">
        <authorList>
            <person name="Chen Y."/>
            <person name="Shah S."/>
            <person name="Dougan E. K."/>
            <person name="Thang M."/>
            <person name="Chan C."/>
        </authorList>
    </citation>
    <scope>NUCLEOTIDE SEQUENCE [LARGE SCALE GENOMIC DNA]</scope>
</reference>
<comment type="caution">
    <text evidence="2">The sequence shown here is derived from an EMBL/GenBank/DDBJ whole genome shotgun (WGS) entry which is preliminary data.</text>
</comment>
<evidence type="ECO:0000256" key="1">
    <source>
        <dbReference type="SAM" id="MobiDB-lite"/>
    </source>
</evidence>
<feature type="non-terminal residue" evidence="2">
    <location>
        <position position="280"/>
    </location>
</feature>
<feature type="compositionally biased region" description="Basic and acidic residues" evidence="1">
    <location>
        <begin position="57"/>
        <end position="107"/>
    </location>
</feature>
<gene>
    <name evidence="2" type="ORF">PCOR1329_LOCUS56160</name>
</gene>
<keyword evidence="3" id="KW-1185">Reference proteome</keyword>
<protein>
    <submittedName>
        <fullName evidence="2">Uncharacterized protein</fullName>
    </submittedName>
</protein>
<dbReference type="Proteomes" id="UP001189429">
    <property type="component" value="Unassembled WGS sequence"/>
</dbReference>
<evidence type="ECO:0000313" key="3">
    <source>
        <dbReference type="Proteomes" id="UP001189429"/>
    </source>
</evidence>
<organism evidence="2 3">
    <name type="scientific">Prorocentrum cordatum</name>
    <dbReference type="NCBI Taxonomy" id="2364126"/>
    <lineage>
        <taxon>Eukaryota</taxon>
        <taxon>Sar</taxon>
        <taxon>Alveolata</taxon>
        <taxon>Dinophyceae</taxon>
        <taxon>Prorocentrales</taxon>
        <taxon>Prorocentraceae</taxon>
        <taxon>Prorocentrum</taxon>
    </lineage>
</organism>
<name>A0ABN9VAA8_9DINO</name>